<dbReference type="SUPFAM" id="SSF51126">
    <property type="entry name" value="Pectin lyase-like"/>
    <property type="match status" value="1"/>
</dbReference>
<keyword evidence="1" id="KW-0472">Membrane</keyword>
<evidence type="ECO:0000256" key="2">
    <source>
        <dbReference type="SAM" id="SignalP"/>
    </source>
</evidence>
<accession>A0ABR2K5K7</accession>
<sequence length="2523" mass="284485">MIFLLFGSIILEITKICVCNERCSPLCPPLSYLTTSNYSLQSLLNSNLQNKRELELNFYSNTENPIFYIDLSHFSDKKIQFKVLLDSKAINIVLKKEESQIEKLKIEPDQQIYFPQADLLSNKYEINIKSTPDQSIISNPDGLVNVTCDKFQYEGNWGIGFSTDANHGSYTVTPQSYATFKFNGTKIHILAYMETKSCNANIYIDSKKVAEVSFKSQSQNKPGITFSSDELPFGEHTIKVEHNGGKEQSIVLISFLYDPLPQHDRQKFGFDEMEKTSGNWVQSNSNSAIFSSNTNGAIGTFKFFGTRFWLTGVNDNLHGKFSIKIDNKEPENIDKLVTNSGLAGFLNNYNPALLYQSDVLDLTDHVVQIIVGDREVSLVNFMFTTQPYNGVYASYKDLIKKGTWREDNGGFLSREKGAALSIYGFNNHFWIVGNSKRNEASMNVYYDDEIKDTIDTSNIKSLYSDNALLYESKNSFLGTYNFKIENNGDGTENNAQKYLHISYLYYMNDKTITINEEYETIDISRIEHDNTWSEDAKDNGITNLYCETKGSSISAQFSGDKFWISGSLGPNYGNIDIIIDGEKISSVSLYHEREENNITYYESPSLPFKYHTLTLSNPSSKGINFYQINYQHTPDDQTIIDNLDGLINITCDKFGYGANDGWHKCITGSYANKGSYSKKPGAKAWYTFNGSRVHVLAIRESGSGRVNIRLDGKLVANANLNVSKERAEIVYSSDELPFGEHLIEVENNVSVETQVVLRSFIIDPLPRRGGYKLGYKDHISKAGEWKYNETGTPTFSSSSPDASITFKFHGTRFWLTGERGLSIGKVNLKIDDKEPIVVDECVYRGNEYKDSSNGNKAVLYYQSEVYEMKDHTITISRNGQDISLVNILYSTQPYNGIVVSSEEMTLEGEWKEEKEGLISYSHNSKLITTKFLNELWIIGNKDLSKSEMSVSLNDNNIAKVNTNEVITECHNDVLFYYTNDLSYDTYEIKLIKDSSSESSSELPLHISYLYYLNEKIKTIDTEHKTLNVSDATHDDSWYMKSINNDITNLCTDVKGAQITITITCSKFWISGSVGPNYGSIDIILDNEKLGSISLYNEREEHSSIFYQSSDDTEFGYHTLTLSNPSNKEIGIHQIHYYQSPDDQSIIDNLNGLINVTCDKLQYSTNTGWQKCVEIWEADHGSYTFSKGAKAWYTFNGSKVYIYANREPNSANAIIRLDNKIAAYVDLHSNNHDVEIIFSSNDLQFGEHTIEIQHDGIQDKESMTLGSIFVDPLPRKQGGFKLGLNDAKEKTGKWTETNEKGTTVFSSSDSDASITFKFHGTRFWITGVRGSDTGTNIGKFDITIDDQPKFTIDEIVKSGGRRGFADGNKAVLLYQSNAIELKDHVVKIERNGHTISLVNFLYTNQPYNGMVVPYKEMKNDGKWTENQNGYISQEIGSSLAITEFFNHLWIIGNNELNTASMNLYFNNDKVANVNTNSSKTEYSTDVLLYESVGHPYGTYEIKIENNGDGTGSNSQTHLHISYLYYLNDKAITINEEYETIDISRIEHDNTWSEDAKENGITNLYTKIKGSSISAQFSGDKFWISGSLGPNYGNIDIIIDGEKISSVSLYHEREENNITYYESPSLPFKYHTLTLSNPSSKGINFYQINYQHTPDDQTIIDNLDGLINITCDKFGYGANDGWHKCITGSYANKGSYSKKPGAKAWYTFNGSRVHVLAIRESGSGRVNIRLDGKLVANANLNVSKERAEIVYSSDELPFGEHLIEVENNVSVETQVVLRSFIIDPLPRRGGYKLGYKDHISKAGEWKYNETGTPTFSSSSPDASITFKFHGTRFWLTGERGLSIGKVNLKIDDKEPIVVDECVYSGNEYKDSSNGNKAVLYYQSEVYEMKDHTITISRNGQDISLVNILYSTQPYNGIVVSSEEMTLEGEWKEEKEGLISYSHNSKLITTKFLNELWIIGNKDLSKSEMIVSLNDNNIAKVNTNEVITECHNDVLFYYTNDLSYDTYEIKLIKDSSSESSSDLPLHISYLYYLISDIIEVDQNSIKIDSTELINRTGKWNDKTLSGNINNLYTETKDSSVTIEFTGGKFWLVGSVGPSYGQIDIFIDGKKFDRISLYKEKNADNVVYYESSPIKFEDHILTLSNVENRPISIYCIFYDPITPTFEFTPSKSFSQSVAFSPSNDFSPSLPFIDPEENQPSCSISDKEGNRTLTGKRCDYDSKNDPSTIVGIARSNFTNITYDNNGGAIYIINSGFNCDRVEFRNCSSTTGGGGAIYIKNSKEQENNVTLSNLFFYECQAIYGGAIFIYFDSEKNSNSIVKCVFVGNCVPLSNPNSDVLFGGSSIFLSSLNTVIIKCRFIDGTSGPAVKVCDISSIKGKSRLFGYLSKKQPRMNDNLILVSQCRFEINEDSKSSINIDFPNEETEMKVDVTDCEFKGKLSKGSHYIDGRLHSNNANRFIMNSCKFEDESDLNVKFDLNDKKVPLVNKNSFNCSQVIIIVAAFIATAIFAILRLIKSRFQLIDQNEDLF</sequence>
<reference evidence="3 4" key="1">
    <citation type="submission" date="2024-04" db="EMBL/GenBank/DDBJ databases">
        <title>Tritrichomonas musculus Genome.</title>
        <authorList>
            <person name="Alves-Ferreira E."/>
            <person name="Grigg M."/>
            <person name="Lorenzi H."/>
            <person name="Galac M."/>
        </authorList>
    </citation>
    <scope>NUCLEOTIDE SEQUENCE [LARGE SCALE GENOMIC DNA]</scope>
    <source>
        <strain evidence="3 4">EAF2021</strain>
    </source>
</reference>
<organism evidence="3 4">
    <name type="scientific">Tritrichomonas musculus</name>
    <dbReference type="NCBI Taxonomy" id="1915356"/>
    <lineage>
        <taxon>Eukaryota</taxon>
        <taxon>Metamonada</taxon>
        <taxon>Parabasalia</taxon>
        <taxon>Tritrichomonadida</taxon>
        <taxon>Tritrichomonadidae</taxon>
        <taxon>Tritrichomonas</taxon>
    </lineage>
</organism>
<dbReference type="EMBL" id="JAPFFF010000007">
    <property type="protein sequence ID" value="KAK8886418.1"/>
    <property type="molecule type" value="Genomic_DNA"/>
</dbReference>
<proteinExistence type="predicted"/>
<dbReference type="Gene3D" id="2.60.120.260">
    <property type="entry name" value="Galactose-binding domain-like"/>
    <property type="match status" value="14"/>
</dbReference>
<keyword evidence="2" id="KW-0732">Signal</keyword>
<feature type="signal peptide" evidence="2">
    <location>
        <begin position="1"/>
        <end position="19"/>
    </location>
</feature>
<feature type="transmembrane region" description="Helical" evidence="1">
    <location>
        <begin position="2490"/>
        <end position="2509"/>
    </location>
</feature>
<comment type="caution">
    <text evidence="3">The sequence shown here is derived from an EMBL/GenBank/DDBJ whole genome shotgun (WGS) entry which is preliminary data.</text>
</comment>
<keyword evidence="4" id="KW-1185">Reference proteome</keyword>
<dbReference type="Proteomes" id="UP001470230">
    <property type="component" value="Unassembled WGS sequence"/>
</dbReference>
<evidence type="ECO:0000256" key="1">
    <source>
        <dbReference type="SAM" id="Phobius"/>
    </source>
</evidence>
<evidence type="ECO:0000313" key="4">
    <source>
        <dbReference type="Proteomes" id="UP001470230"/>
    </source>
</evidence>
<evidence type="ECO:0000313" key="3">
    <source>
        <dbReference type="EMBL" id="KAK8886418.1"/>
    </source>
</evidence>
<protein>
    <submittedName>
        <fullName evidence="3">Uncharacterized protein</fullName>
    </submittedName>
</protein>
<name>A0ABR2K5K7_9EUKA</name>
<gene>
    <name evidence="3" type="ORF">M9Y10_041881</name>
</gene>
<dbReference type="InterPro" id="IPR011050">
    <property type="entry name" value="Pectin_lyase_fold/virulence"/>
</dbReference>
<keyword evidence="1" id="KW-0812">Transmembrane</keyword>
<keyword evidence="1" id="KW-1133">Transmembrane helix</keyword>
<feature type="chain" id="PRO_5046932229" evidence="2">
    <location>
        <begin position="20"/>
        <end position="2523"/>
    </location>
</feature>